<accession>A0A433QEL2</accession>
<dbReference type="SMART" id="SM00356">
    <property type="entry name" value="ZnF_C3H1"/>
    <property type="match status" value="1"/>
</dbReference>
<evidence type="ECO:0000256" key="6">
    <source>
        <dbReference type="PROSITE-ProRule" id="PRU00723"/>
    </source>
</evidence>
<keyword evidence="4 6" id="KW-0862">Zinc</keyword>
<feature type="compositionally biased region" description="Polar residues" evidence="7">
    <location>
        <begin position="91"/>
        <end position="100"/>
    </location>
</feature>
<dbReference type="Pfam" id="PF00642">
    <property type="entry name" value="zf-CCCH"/>
    <property type="match status" value="1"/>
</dbReference>
<dbReference type="Gene3D" id="3.30.160.60">
    <property type="entry name" value="Classic Zinc Finger"/>
    <property type="match status" value="1"/>
</dbReference>
<evidence type="ECO:0000259" key="8">
    <source>
        <dbReference type="PROSITE" id="PS50103"/>
    </source>
</evidence>
<feature type="region of interest" description="Disordered" evidence="7">
    <location>
        <begin position="84"/>
        <end position="143"/>
    </location>
</feature>
<evidence type="ECO:0000256" key="3">
    <source>
        <dbReference type="ARBA" id="ARBA00022771"/>
    </source>
</evidence>
<keyword evidence="5" id="KW-0539">Nucleus</keyword>
<evidence type="ECO:0000313" key="10">
    <source>
        <dbReference type="EMBL" id="RUS28222.1"/>
    </source>
</evidence>
<evidence type="ECO:0000313" key="11">
    <source>
        <dbReference type="Proteomes" id="UP000274822"/>
    </source>
</evidence>
<dbReference type="InterPro" id="IPR000690">
    <property type="entry name" value="Matrin/U1-C_Znf_C2H2"/>
</dbReference>
<dbReference type="SUPFAM" id="SSF57667">
    <property type="entry name" value="beta-beta-alpha zinc fingers"/>
    <property type="match status" value="1"/>
</dbReference>
<sequence length="143" mass="16458">MKKYYCDFCDRSIPDNPEARRKHVSGTQHQMNVKMHYDSYRDVTEILNEQMQKPPCRKFTTTGSCEYGLSCRYSHVMYDAQGNPFLPPSFLPNSESSQGSGHRKESKRVPKFKLPPGLPSDLPPSLKPPPPQGYDWSNMEEWG</sequence>
<name>A0A433QEL2_9FUNG</name>
<feature type="domain" description="C3H1-type" evidence="8">
    <location>
        <begin position="50"/>
        <end position="78"/>
    </location>
</feature>
<dbReference type="InterPro" id="IPR036855">
    <property type="entry name" value="Znf_CCCH_sf"/>
</dbReference>
<gene>
    <name evidence="10" type="ORF">BC938DRAFT_482139</name>
</gene>
<reference evidence="10 11" key="1">
    <citation type="journal article" date="2018" name="New Phytol.">
        <title>Phylogenomics of Endogonaceae and evolution of mycorrhizas within Mucoromycota.</title>
        <authorList>
            <person name="Chang Y."/>
            <person name="Desiro A."/>
            <person name="Na H."/>
            <person name="Sandor L."/>
            <person name="Lipzen A."/>
            <person name="Clum A."/>
            <person name="Barry K."/>
            <person name="Grigoriev I.V."/>
            <person name="Martin F.M."/>
            <person name="Stajich J.E."/>
            <person name="Smith M.E."/>
            <person name="Bonito G."/>
            <person name="Spatafora J.W."/>
        </authorList>
    </citation>
    <scope>NUCLEOTIDE SEQUENCE [LARGE SCALE GENOMIC DNA]</scope>
    <source>
        <strain evidence="10 11">AD002</strain>
    </source>
</reference>
<evidence type="ECO:0000256" key="4">
    <source>
        <dbReference type="ARBA" id="ARBA00022833"/>
    </source>
</evidence>
<dbReference type="SUPFAM" id="SSF90229">
    <property type="entry name" value="CCCH zinc finger"/>
    <property type="match status" value="1"/>
</dbReference>
<dbReference type="PROSITE" id="PS50171">
    <property type="entry name" value="ZF_MATRIN"/>
    <property type="match status" value="1"/>
</dbReference>
<dbReference type="InterPro" id="IPR003604">
    <property type="entry name" value="Matrin/U1-like-C_Znf_C2H2"/>
</dbReference>
<evidence type="ECO:0000259" key="9">
    <source>
        <dbReference type="PROSITE" id="PS50171"/>
    </source>
</evidence>
<dbReference type="PANTHER" id="PTHR16465:SF0">
    <property type="entry name" value="ZINC FINGER MATRIN-TYPE PROTEIN 5"/>
    <property type="match status" value="1"/>
</dbReference>
<dbReference type="AlphaFoldDB" id="A0A433QEL2"/>
<comment type="subcellular location">
    <subcellularLocation>
        <location evidence="1">Nucleus</location>
    </subcellularLocation>
</comment>
<dbReference type="GO" id="GO:0008270">
    <property type="term" value="F:zinc ion binding"/>
    <property type="evidence" value="ECO:0007669"/>
    <property type="project" value="UniProtKB-KW"/>
</dbReference>
<dbReference type="Gene3D" id="6.10.250.3220">
    <property type="match status" value="1"/>
</dbReference>
<comment type="caution">
    <text evidence="10">The sequence shown here is derived from an EMBL/GenBank/DDBJ whole genome shotgun (WGS) entry which is preliminary data.</text>
</comment>
<evidence type="ECO:0000256" key="2">
    <source>
        <dbReference type="ARBA" id="ARBA00022723"/>
    </source>
</evidence>
<dbReference type="Pfam" id="PF06220">
    <property type="entry name" value="zf-U1"/>
    <property type="match status" value="1"/>
</dbReference>
<dbReference type="EMBL" id="RBNJ01006954">
    <property type="protein sequence ID" value="RUS28222.1"/>
    <property type="molecule type" value="Genomic_DNA"/>
</dbReference>
<keyword evidence="3 6" id="KW-0863">Zinc-finger</keyword>
<keyword evidence="11" id="KW-1185">Reference proteome</keyword>
<evidence type="ECO:0000256" key="1">
    <source>
        <dbReference type="ARBA" id="ARBA00004123"/>
    </source>
</evidence>
<protein>
    <submittedName>
        <fullName evidence="10">Zinc finger matrin-type protein 5-like protein</fullName>
    </submittedName>
</protein>
<dbReference type="InterPro" id="IPR013085">
    <property type="entry name" value="U1-CZ_Znf_C2H2"/>
</dbReference>
<dbReference type="GO" id="GO:0005689">
    <property type="term" value="C:U12-type spliceosomal complex"/>
    <property type="evidence" value="ECO:0007669"/>
    <property type="project" value="TreeGrafter"/>
</dbReference>
<dbReference type="InterPro" id="IPR036236">
    <property type="entry name" value="Znf_C2H2_sf"/>
</dbReference>
<dbReference type="Proteomes" id="UP000274822">
    <property type="component" value="Unassembled WGS sequence"/>
</dbReference>
<evidence type="ECO:0000256" key="7">
    <source>
        <dbReference type="SAM" id="MobiDB-lite"/>
    </source>
</evidence>
<feature type="compositionally biased region" description="Pro residues" evidence="7">
    <location>
        <begin position="116"/>
        <end position="132"/>
    </location>
</feature>
<dbReference type="SMART" id="SM00451">
    <property type="entry name" value="ZnF_U1"/>
    <property type="match status" value="1"/>
</dbReference>
<organism evidence="10 11">
    <name type="scientific">Jimgerdemannia flammicorona</name>
    <dbReference type="NCBI Taxonomy" id="994334"/>
    <lineage>
        <taxon>Eukaryota</taxon>
        <taxon>Fungi</taxon>
        <taxon>Fungi incertae sedis</taxon>
        <taxon>Mucoromycota</taxon>
        <taxon>Mucoromycotina</taxon>
        <taxon>Endogonomycetes</taxon>
        <taxon>Endogonales</taxon>
        <taxon>Endogonaceae</taxon>
        <taxon>Jimgerdemannia</taxon>
    </lineage>
</organism>
<dbReference type="PANTHER" id="PTHR16465">
    <property type="entry name" value="NUCLEASE-RELATED"/>
    <property type="match status" value="1"/>
</dbReference>
<dbReference type="GO" id="GO:0003676">
    <property type="term" value="F:nucleic acid binding"/>
    <property type="evidence" value="ECO:0007669"/>
    <property type="project" value="InterPro"/>
</dbReference>
<dbReference type="InterPro" id="IPR000571">
    <property type="entry name" value="Znf_CCCH"/>
</dbReference>
<feature type="zinc finger region" description="C3H1-type" evidence="6">
    <location>
        <begin position="50"/>
        <end position="78"/>
    </location>
</feature>
<proteinExistence type="predicted"/>
<keyword evidence="2 6" id="KW-0479">Metal-binding</keyword>
<dbReference type="PROSITE" id="PS50103">
    <property type="entry name" value="ZF_C3H1"/>
    <property type="match status" value="1"/>
</dbReference>
<feature type="domain" description="Matrin-type" evidence="9">
    <location>
        <begin position="4"/>
        <end position="35"/>
    </location>
</feature>
<evidence type="ECO:0000256" key="5">
    <source>
        <dbReference type="ARBA" id="ARBA00023242"/>
    </source>
</evidence>